<dbReference type="AlphaFoldDB" id="A0A9P7JSY3"/>
<evidence type="ECO:0000313" key="4">
    <source>
        <dbReference type="Proteomes" id="UP000823399"/>
    </source>
</evidence>
<dbReference type="GeneID" id="64699948"/>
<evidence type="ECO:0000256" key="1">
    <source>
        <dbReference type="SAM" id="Phobius"/>
    </source>
</evidence>
<dbReference type="EMBL" id="JABBWM010000035">
    <property type="protein sequence ID" value="KAG2106558.1"/>
    <property type="molecule type" value="Genomic_DNA"/>
</dbReference>
<gene>
    <name evidence="3" type="ORF">F5147DRAFT_700362</name>
</gene>
<evidence type="ECO:0000313" key="3">
    <source>
        <dbReference type="EMBL" id="KAG2106558.1"/>
    </source>
</evidence>
<feature type="transmembrane region" description="Helical" evidence="1">
    <location>
        <begin position="231"/>
        <end position="253"/>
    </location>
</feature>
<keyword evidence="1" id="KW-0812">Transmembrane</keyword>
<feature type="transmembrane region" description="Helical" evidence="1">
    <location>
        <begin position="166"/>
        <end position="186"/>
    </location>
</feature>
<dbReference type="Pfam" id="PF20152">
    <property type="entry name" value="DUF6534"/>
    <property type="match status" value="1"/>
</dbReference>
<dbReference type="PANTHER" id="PTHR40465">
    <property type="entry name" value="CHROMOSOME 1, WHOLE GENOME SHOTGUN SEQUENCE"/>
    <property type="match status" value="1"/>
</dbReference>
<dbReference type="RefSeq" id="XP_041291596.1">
    <property type="nucleotide sequence ID" value="XM_041437689.1"/>
</dbReference>
<comment type="caution">
    <text evidence="3">The sequence shown here is derived from an EMBL/GenBank/DDBJ whole genome shotgun (WGS) entry which is preliminary data.</text>
</comment>
<feature type="transmembrane region" description="Helical" evidence="1">
    <location>
        <begin position="14"/>
        <end position="39"/>
    </location>
</feature>
<keyword evidence="1" id="KW-0472">Membrane</keyword>
<feature type="transmembrane region" description="Helical" evidence="1">
    <location>
        <begin position="51"/>
        <end position="74"/>
    </location>
</feature>
<dbReference type="Proteomes" id="UP000823399">
    <property type="component" value="Unassembled WGS sequence"/>
</dbReference>
<protein>
    <recommendedName>
        <fullName evidence="2">DUF6534 domain-containing protein</fullName>
    </recommendedName>
</protein>
<reference evidence="3" key="1">
    <citation type="journal article" date="2020" name="New Phytol.">
        <title>Comparative genomics reveals dynamic genome evolution in host specialist ectomycorrhizal fungi.</title>
        <authorList>
            <person name="Lofgren L.A."/>
            <person name="Nguyen N.H."/>
            <person name="Vilgalys R."/>
            <person name="Ruytinx J."/>
            <person name="Liao H.L."/>
            <person name="Branco S."/>
            <person name="Kuo A."/>
            <person name="LaButti K."/>
            <person name="Lipzen A."/>
            <person name="Andreopoulos W."/>
            <person name="Pangilinan J."/>
            <person name="Riley R."/>
            <person name="Hundley H."/>
            <person name="Na H."/>
            <person name="Barry K."/>
            <person name="Grigoriev I.V."/>
            <person name="Stajich J.E."/>
            <person name="Kennedy P.G."/>
        </authorList>
    </citation>
    <scope>NUCLEOTIDE SEQUENCE</scope>
    <source>
        <strain evidence="3">FC423</strain>
    </source>
</reference>
<name>A0A9P7JSY3_9AGAM</name>
<dbReference type="OrthoDB" id="3190888at2759"/>
<feature type="transmembrane region" description="Helical" evidence="1">
    <location>
        <begin position="94"/>
        <end position="112"/>
    </location>
</feature>
<accession>A0A9P7JSY3</accession>
<keyword evidence="1" id="KW-1133">Transmembrane helix</keyword>
<dbReference type="InterPro" id="IPR045339">
    <property type="entry name" value="DUF6534"/>
</dbReference>
<feature type="transmembrane region" description="Helical" evidence="1">
    <location>
        <begin position="198"/>
        <end position="225"/>
    </location>
</feature>
<organism evidence="3 4">
    <name type="scientific">Suillus discolor</name>
    <dbReference type="NCBI Taxonomy" id="1912936"/>
    <lineage>
        <taxon>Eukaryota</taxon>
        <taxon>Fungi</taxon>
        <taxon>Dikarya</taxon>
        <taxon>Basidiomycota</taxon>
        <taxon>Agaricomycotina</taxon>
        <taxon>Agaricomycetes</taxon>
        <taxon>Agaricomycetidae</taxon>
        <taxon>Boletales</taxon>
        <taxon>Suillineae</taxon>
        <taxon>Suillaceae</taxon>
        <taxon>Suillus</taxon>
    </lineage>
</organism>
<feature type="domain" description="DUF6534" evidence="2">
    <location>
        <begin position="172"/>
        <end position="257"/>
    </location>
</feature>
<dbReference type="PANTHER" id="PTHR40465:SF1">
    <property type="entry name" value="DUF6534 DOMAIN-CONTAINING PROTEIN"/>
    <property type="match status" value="1"/>
</dbReference>
<sequence>MPAEYVLPRFDNTLGALLVGFAVSATAFGMLTIQVFIYYRRFPQDKVAYKALAALIWLISVVDQSFVGYAVYFYTVTNYLNPVPLATGKPQWSLILQMTLGAVVGAIVKACFTLRVWRFSYRNWWLTGFLFLMVTAQLGTAIAFTVKCFELPSYTHVLAVKSLGSISLGMGVVTDMSIAAALCFYLQKMRSSHLTADSMIATLTIYAVNTGLLTSTISLSTLILFNIMPKNFVFICMYFVLSKLYAISFLATLNTRKIIRGRGTDREARRSTNFSIVTESMQPSVQMPIQLSKVTVQEEIQDIARSHDSKFMVTRSTQPCGVGW</sequence>
<keyword evidence="4" id="KW-1185">Reference proteome</keyword>
<evidence type="ECO:0000259" key="2">
    <source>
        <dbReference type="Pfam" id="PF20152"/>
    </source>
</evidence>
<feature type="transmembrane region" description="Helical" evidence="1">
    <location>
        <begin position="124"/>
        <end position="146"/>
    </location>
</feature>
<proteinExistence type="predicted"/>